<evidence type="ECO:0000313" key="3">
    <source>
        <dbReference type="Proteomes" id="UP000239089"/>
    </source>
</evidence>
<gene>
    <name evidence="2" type="ORF">CCR94_02405</name>
</gene>
<reference evidence="2 3" key="1">
    <citation type="journal article" date="2018" name="Arch. Microbiol.">
        <title>New insights into the metabolic potential of the phototrophic purple bacterium Rhodopila globiformis DSM 161(T) from its draft genome sequence and evidence for a vanadium-dependent nitrogenase.</title>
        <authorList>
            <person name="Imhoff J.F."/>
            <person name="Rahn T."/>
            <person name="Kunzel S."/>
            <person name="Neulinger S.C."/>
        </authorList>
    </citation>
    <scope>NUCLEOTIDE SEQUENCE [LARGE SCALE GENOMIC DNA]</scope>
    <source>
        <strain evidence="2 3">DSM 16996</strain>
    </source>
</reference>
<feature type="domain" description="DotM C-terminal cytoplasmic" evidence="1">
    <location>
        <begin position="187"/>
        <end position="375"/>
    </location>
</feature>
<dbReference type="InterPro" id="IPR056464">
    <property type="entry name" value="DotM_C"/>
</dbReference>
<protein>
    <recommendedName>
        <fullName evidence="1">DotM C-terminal cytoplasmic domain-containing protein</fullName>
    </recommendedName>
</protein>
<comment type="caution">
    <text evidence="2">The sequence shown here is derived from an EMBL/GenBank/DDBJ whole genome shotgun (WGS) entry which is preliminary data.</text>
</comment>
<evidence type="ECO:0000259" key="1">
    <source>
        <dbReference type="Pfam" id="PF23127"/>
    </source>
</evidence>
<dbReference type="RefSeq" id="WP_104506292.1">
    <property type="nucleotide sequence ID" value="NZ_JACIGC010000023.1"/>
</dbReference>
<evidence type="ECO:0000313" key="2">
    <source>
        <dbReference type="EMBL" id="PPQ33272.1"/>
    </source>
</evidence>
<proteinExistence type="predicted"/>
<accession>A0A2S6NF55</accession>
<organism evidence="2 3">
    <name type="scientific">Rhodoblastus sphagnicola</name>
    <dbReference type="NCBI Taxonomy" id="333368"/>
    <lineage>
        <taxon>Bacteria</taxon>
        <taxon>Pseudomonadati</taxon>
        <taxon>Pseudomonadota</taxon>
        <taxon>Alphaproteobacteria</taxon>
        <taxon>Hyphomicrobiales</taxon>
        <taxon>Rhodoblastaceae</taxon>
        <taxon>Rhodoblastus</taxon>
    </lineage>
</organism>
<dbReference type="Proteomes" id="UP000239089">
    <property type="component" value="Unassembled WGS sequence"/>
</dbReference>
<dbReference type="Pfam" id="PF23127">
    <property type="entry name" value="DotM_C"/>
    <property type="match status" value="1"/>
</dbReference>
<dbReference type="EMBL" id="NHSJ01000025">
    <property type="protein sequence ID" value="PPQ33272.1"/>
    <property type="molecule type" value="Genomic_DNA"/>
</dbReference>
<name>A0A2S6NF55_9HYPH</name>
<sequence length="384" mass="42205">MTPARGYRGGGGGGDSTAVLFVVILAGGGVLLWLSWQSYHAEISTVAMWIAHWEMQAIGEISDRFRMADAQVMRANPVNVKFDQLVRLYRNIGAFFIYPAVGITASLALLCFTRAGNQRFSRRLDLEGLMREQAKSFPFISWTVGRKLGLAGVRKDRPRPADPALRPEEWVRFWATGEDGGFDELMAREAFARQLGKPWRGLKNAPAAVKCMLAVFALHDACRRDEAVNLLGLLSASLRLDRDDGPAGPEQALAFSREVVEMAEQVLSEQAIALRPIEAMGRHFFSTTGLMTVLCEARARAGALAPAQFAFLKLVDRDLWWALHSLGFESDGRRAHPHPCPRVEAVAARSHWEAERGVGRALAIPELDSAIAALKIALKGQGAF</sequence>
<keyword evidence="3" id="KW-1185">Reference proteome</keyword>
<dbReference type="AlphaFoldDB" id="A0A2S6NF55"/>
<dbReference type="OrthoDB" id="5616932at2"/>